<dbReference type="InterPro" id="IPR017884">
    <property type="entry name" value="SANT_dom"/>
</dbReference>
<dbReference type="STRING" id="35608.A0A2U1PY96"/>
<dbReference type="OrthoDB" id="272624at2759"/>
<dbReference type="GO" id="GO:0000126">
    <property type="term" value="C:transcription factor TFIIIB complex"/>
    <property type="evidence" value="ECO:0007669"/>
    <property type="project" value="TreeGrafter"/>
</dbReference>
<keyword evidence="3" id="KW-0371">Homeobox</keyword>
<dbReference type="AlphaFoldDB" id="A0A2U1PY96"/>
<keyword evidence="4" id="KW-1185">Reference proteome</keyword>
<feature type="region of interest" description="Disordered" evidence="1">
    <location>
        <begin position="436"/>
        <end position="476"/>
    </location>
</feature>
<evidence type="ECO:0000313" key="3">
    <source>
        <dbReference type="EMBL" id="PWA90748.1"/>
    </source>
</evidence>
<dbReference type="PROSITE" id="PS51293">
    <property type="entry name" value="SANT"/>
    <property type="match status" value="1"/>
</dbReference>
<evidence type="ECO:0000256" key="1">
    <source>
        <dbReference type="SAM" id="MobiDB-lite"/>
    </source>
</evidence>
<dbReference type="EMBL" id="PKPP01000603">
    <property type="protein sequence ID" value="PWA90748.1"/>
    <property type="molecule type" value="Genomic_DNA"/>
</dbReference>
<feature type="compositionally biased region" description="Basic and acidic residues" evidence="1">
    <location>
        <begin position="463"/>
        <end position="475"/>
    </location>
</feature>
<reference evidence="3 4" key="1">
    <citation type="journal article" date="2018" name="Mol. Plant">
        <title>The genome of Artemisia annua provides insight into the evolution of Asteraceae family and artemisinin biosynthesis.</title>
        <authorList>
            <person name="Shen Q."/>
            <person name="Zhang L."/>
            <person name="Liao Z."/>
            <person name="Wang S."/>
            <person name="Yan T."/>
            <person name="Shi P."/>
            <person name="Liu M."/>
            <person name="Fu X."/>
            <person name="Pan Q."/>
            <person name="Wang Y."/>
            <person name="Lv Z."/>
            <person name="Lu X."/>
            <person name="Zhang F."/>
            <person name="Jiang W."/>
            <person name="Ma Y."/>
            <person name="Chen M."/>
            <person name="Hao X."/>
            <person name="Li L."/>
            <person name="Tang Y."/>
            <person name="Lv G."/>
            <person name="Zhou Y."/>
            <person name="Sun X."/>
            <person name="Brodelius P.E."/>
            <person name="Rose J.K.C."/>
            <person name="Tang K."/>
        </authorList>
    </citation>
    <scope>NUCLEOTIDE SEQUENCE [LARGE SCALE GENOMIC DNA]</scope>
    <source>
        <strain evidence="4">cv. Huhao1</strain>
        <tissue evidence="3">Leaf</tissue>
    </source>
</reference>
<dbReference type="CDD" id="cd00167">
    <property type="entry name" value="SANT"/>
    <property type="match status" value="1"/>
</dbReference>
<comment type="caution">
    <text evidence="3">The sequence shown here is derived from an EMBL/GenBank/DDBJ whole genome shotgun (WGS) entry which is preliminary data.</text>
</comment>
<dbReference type="GO" id="GO:0070898">
    <property type="term" value="P:RNA polymerase III preinitiation complex assembly"/>
    <property type="evidence" value="ECO:0007669"/>
    <property type="project" value="TreeGrafter"/>
</dbReference>
<protein>
    <submittedName>
        <fullName evidence="3">Homeodomain-like protein</fullName>
    </submittedName>
</protein>
<feature type="compositionally biased region" description="Basic residues" evidence="1">
    <location>
        <begin position="25"/>
        <end position="35"/>
    </location>
</feature>
<name>A0A2U1PY96_ARTAN</name>
<dbReference type="Pfam" id="PF15963">
    <property type="entry name" value="Myb_DNA-bind_7"/>
    <property type="match status" value="1"/>
</dbReference>
<feature type="compositionally biased region" description="Basic residues" evidence="1">
    <location>
        <begin position="387"/>
        <end position="400"/>
    </location>
</feature>
<dbReference type="PANTHER" id="PTHR22929">
    <property type="entry name" value="RNA POLYMERASE III TRANSCRIPTION INITIATION FACTOR B"/>
    <property type="match status" value="1"/>
</dbReference>
<accession>A0A2U1PY96</accession>
<evidence type="ECO:0000259" key="2">
    <source>
        <dbReference type="PROSITE" id="PS51293"/>
    </source>
</evidence>
<gene>
    <name evidence="3" type="ORF">CTI12_AA097620</name>
</gene>
<feature type="domain" description="SANT" evidence="2">
    <location>
        <begin position="495"/>
        <end position="546"/>
    </location>
</feature>
<feature type="region of interest" description="Disordered" evidence="1">
    <location>
        <begin position="190"/>
        <end position="209"/>
    </location>
</feature>
<sequence length="649" mass="73230">MDFDLDDLISIDDANNVKASTKFQPKLKPKPKPKPKPSTQPEQKPAPTPATQFVEAPTIADNELLGRTEEAQPGNDANRISATINDDLQYSFDKLQKEKAESFHTMNSPDDFFPESTTTAVNLPPCSETQTIHVSSDDTIEEGPIEPGLTNNVNASTNFDSLAKIDPLTGEEAAIYNDNGEITHIREPPNIAHSKTSAGPRFGKYKPKPKAQTRKLEHIASTREHDVGSVQHVENIHLDPSKTDYMENEQVPMFTPDEILGASSIRATDAVPTETISDYTLNVEQIYLEEISKMVYGNEGGRSSEKIERRSNKTFELIDEPEDEGYGDDLIHRNETNNDKDRDGGPESQSLKERKGSQSKKSLEKTKKPARKRKKAGEAVPSESTKPVKKKFIHSTKRNKRQVNQELLKIPEDELELHMHNVPIRDVIRLREHKERLERKEASTSGTTAVNQSSSNPFDEDEAYAHGEGSADGHDNSVVAQNATHYNYGTHMRKRQAMKWTKQDTELFYEAIQQFGTDLSMIKECFPGRTREQIKAKYKKEERRQPLRLNDALTTRAEGTCYFKAVIARLKQAQAEEYDEDDPMNLVGENDEEGLPTHDINESVDATKPVQLEKEVKDMEPDVPAVESPTKSHDSEDELYLWSQYKSEI</sequence>
<proteinExistence type="predicted"/>
<feature type="region of interest" description="Disordered" evidence="1">
    <location>
        <begin position="315"/>
        <end position="400"/>
    </location>
</feature>
<evidence type="ECO:0000313" key="4">
    <source>
        <dbReference type="Proteomes" id="UP000245207"/>
    </source>
</evidence>
<feature type="compositionally biased region" description="Polar residues" evidence="1">
    <location>
        <begin position="443"/>
        <end position="457"/>
    </location>
</feature>
<feature type="compositionally biased region" description="Basic and acidic residues" evidence="1">
    <location>
        <begin position="611"/>
        <end position="620"/>
    </location>
</feature>
<feature type="compositionally biased region" description="Acidic residues" evidence="1">
    <location>
        <begin position="317"/>
        <end position="327"/>
    </location>
</feature>
<dbReference type="SUPFAM" id="SSF46689">
    <property type="entry name" value="Homeodomain-like"/>
    <property type="match status" value="1"/>
</dbReference>
<dbReference type="InterPro" id="IPR001005">
    <property type="entry name" value="SANT/Myb"/>
</dbReference>
<dbReference type="Proteomes" id="UP000245207">
    <property type="component" value="Unassembled WGS sequence"/>
</dbReference>
<organism evidence="3 4">
    <name type="scientific">Artemisia annua</name>
    <name type="common">Sweet wormwood</name>
    <dbReference type="NCBI Taxonomy" id="35608"/>
    <lineage>
        <taxon>Eukaryota</taxon>
        <taxon>Viridiplantae</taxon>
        <taxon>Streptophyta</taxon>
        <taxon>Embryophyta</taxon>
        <taxon>Tracheophyta</taxon>
        <taxon>Spermatophyta</taxon>
        <taxon>Magnoliopsida</taxon>
        <taxon>eudicotyledons</taxon>
        <taxon>Gunneridae</taxon>
        <taxon>Pentapetalae</taxon>
        <taxon>asterids</taxon>
        <taxon>campanulids</taxon>
        <taxon>Asterales</taxon>
        <taxon>Asteraceae</taxon>
        <taxon>Asteroideae</taxon>
        <taxon>Anthemideae</taxon>
        <taxon>Artemisiinae</taxon>
        <taxon>Artemisia</taxon>
    </lineage>
</organism>
<keyword evidence="3" id="KW-0238">DNA-binding</keyword>
<dbReference type="GO" id="GO:0003677">
    <property type="term" value="F:DNA binding"/>
    <property type="evidence" value="ECO:0007669"/>
    <property type="project" value="UniProtKB-KW"/>
</dbReference>
<feature type="region of interest" description="Disordered" evidence="1">
    <location>
        <begin position="1"/>
        <end position="82"/>
    </location>
</feature>
<dbReference type="SMART" id="SM00717">
    <property type="entry name" value="SANT"/>
    <property type="match status" value="1"/>
</dbReference>
<feature type="region of interest" description="Disordered" evidence="1">
    <location>
        <begin position="578"/>
        <end position="649"/>
    </location>
</feature>
<feature type="compositionally biased region" description="Acidic residues" evidence="1">
    <location>
        <begin position="578"/>
        <end position="594"/>
    </location>
</feature>
<dbReference type="Gene3D" id="1.10.10.60">
    <property type="entry name" value="Homeodomain-like"/>
    <property type="match status" value="1"/>
</dbReference>
<dbReference type="PANTHER" id="PTHR22929:SF0">
    <property type="entry name" value="TRANSCRIPTION FACTOR TFIIIB COMPONENT B'' HOMOLOG"/>
    <property type="match status" value="1"/>
</dbReference>
<dbReference type="InterPro" id="IPR009057">
    <property type="entry name" value="Homeodomain-like_sf"/>
</dbReference>
<feature type="compositionally biased region" description="Basic and acidic residues" evidence="1">
    <location>
        <begin position="329"/>
        <end position="367"/>
    </location>
</feature>
<dbReference type="InterPro" id="IPR039467">
    <property type="entry name" value="TFIIIB_B''_Myb"/>
</dbReference>
<dbReference type="GO" id="GO:0001156">
    <property type="term" value="F:TFIIIC-class transcription factor complex binding"/>
    <property type="evidence" value="ECO:0007669"/>
    <property type="project" value="TreeGrafter"/>
</dbReference>
<feature type="compositionally biased region" description="Acidic residues" evidence="1">
    <location>
        <begin position="1"/>
        <end position="10"/>
    </location>
</feature>